<reference evidence="7" key="1">
    <citation type="journal article" date="2021" name="Proc. Natl. Acad. Sci. U.S.A.">
        <title>Three genomes in the algal genus Volvox reveal the fate of a haploid sex-determining region after a transition to homothallism.</title>
        <authorList>
            <person name="Yamamoto K."/>
            <person name="Hamaji T."/>
            <person name="Kawai-Toyooka H."/>
            <person name="Matsuzaki R."/>
            <person name="Takahashi F."/>
            <person name="Nishimura Y."/>
            <person name="Kawachi M."/>
            <person name="Noguchi H."/>
            <person name="Minakuchi Y."/>
            <person name="Umen J.G."/>
            <person name="Toyoda A."/>
            <person name="Nozaki H."/>
        </authorList>
    </citation>
    <scope>NUCLEOTIDE SEQUENCE</scope>
    <source>
        <strain evidence="7">NIES-3785</strain>
    </source>
</reference>
<accession>A0A8J4LUM5</accession>
<dbReference type="GO" id="GO:0016020">
    <property type="term" value="C:membrane"/>
    <property type="evidence" value="ECO:0007669"/>
    <property type="project" value="UniProtKB-SubCell"/>
</dbReference>
<keyword evidence="3" id="KW-0735">Signal-anchor</keyword>
<evidence type="ECO:0000313" key="7">
    <source>
        <dbReference type="EMBL" id="GIM10044.1"/>
    </source>
</evidence>
<evidence type="ECO:0000256" key="4">
    <source>
        <dbReference type="ARBA" id="ARBA00022989"/>
    </source>
</evidence>
<dbReference type="PANTHER" id="PTHR12270">
    <property type="entry name" value="GLYCOSYLTRANSFERASE-RELATED"/>
    <property type="match status" value="1"/>
</dbReference>
<sequence>MKKGKRCFLKKRLYCCNLLHAASILPPDNQRLKRNEPPSRRFPSVLRPIEQRFRGWAFDKIQHVESLARLRHFRFVIMPDVWILHRPHPKVAIATLQRQVSEAEKNSGKVNHFLKVIQLKDGRTGTVYKHYMSYVGSLIRRERSMLSVGVGYQPQLNPQLVHCKSILPWWNPNQKSLIYHDYIS</sequence>
<keyword evidence="2" id="KW-0812">Transmembrane</keyword>
<evidence type="ECO:0000256" key="1">
    <source>
        <dbReference type="ARBA" id="ARBA00004606"/>
    </source>
</evidence>
<evidence type="ECO:0000256" key="6">
    <source>
        <dbReference type="ARBA" id="ARBA00023180"/>
    </source>
</evidence>
<gene>
    <name evidence="7" type="ORF">Vretimale_13790</name>
</gene>
<keyword evidence="6" id="KW-0325">Glycoprotein</keyword>
<dbReference type="Proteomes" id="UP000722791">
    <property type="component" value="Unassembled WGS sequence"/>
</dbReference>
<protein>
    <submittedName>
        <fullName evidence="7">Uncharacterized protein</fullName>
    </submittedName>
</protein>
<proteinExistence type="predicted"/>
<keyword evidence="5" id="KW-0472">Membrane</keyword>
<evidence type="ECO:0000256" key="3">
    <source>
        <dbReference type="ARBA" id="ARBA00022968"/>
    </source>
</evidence>
<dbReference type="GO" id="GO:0035269">
    <property type="term" value="P:protein O-linked glycosylation via mannose"/>
    <property type="evidence" value="ECO:0007669"/>
    <property type="project" value="TreeGrafter"/>
</dbReference>
<evidence type="ECO:0000256" key="5">
    <source>
        <dbReference type="ARBA" id="ARBA00023136"/>
    </source>
</evidence>
<organism evidence="7 8">
    <name type="scientific">Volvox reticuliferus</name>
    <dbReference type="NCBI Taxonomy" id="1737510"/>
    <lineage>
        <taxon>Eukaryota</taxon>
        <taxon>Viridiplantae</taxon>
        <taxon>Chlorophyta</taxon>
        <taxon>core chlorophytes</taxon>
        <taxon>Chlorophyceae</taxon>
        <taxon>CS clade</taxon>
        <taxon>Chlamydomonadales</taxon>
        <taxon>Volvocaceae</taxon>
        <taxon>Volvox</taxon>
    </lineage>
</organism>
<keyword evidence="4" id="KW-1133">Transmembrane helix</keyword>
<dbReference type="PANTHER" id="PTHR12270:SF52">
    <property type="entry name" value="GLYCOSYLTRANSFERASE-LIKE PROTEIN GNT13-RELATED"/>
    <property type="match status" value="1"/>
</dbReference>
<evidence type="ECO:0000256" key="2">
    <source>
        <dbReference type="ARBA" id="ARBA00022692"/>
    </source>
</evidence>
<dbReference type="EMBL" id="BNCQ01000033">
    <property type="protein sequence ID" value="GIM10044.1"/>
    <property type="molecule type" value="Genomic_DNA"/>
</dbReference>
<comment type="subcellular location">
    <subcellularLocation>
        <location evidence="1">Membrane</location>
        <topology evidence="1">Single-pass type II membrane protein</topology>
    </subcellularLocation>
</comment>
<dbReference type="GO" id="GO:0015020">
    <property type="term" value="F:glucuronosyltransferase activity"/>
    <property type="evidence" value="ECO:0007669"/>
    <property type="project" value="TreeGrafter"/>
</dbReference>
<evidence type="ECO:0000313" key="8">
    <source>
        <dbReference type="Proteomes" id="UP000722791"/>
    </source>
</evidence>
<comment type="caution">
    <text evidence="7">The sequence shown here is derived from an EMBL/GenBank/DDBJ whole genome shotgun (WGS) entry which is preliminary data.</text>
</comment>
<dbReference type="GO" id="GO:0042285">
    <property type="term" value="F:xylosyltransferase activity"/>
    <property type="evidence" value="ECO:0007669"/>
    <property type="project" value="TreeGrafter"/>
</dbReference>
<name>A0A8J4LUM5_9CHLO</name>
<dbReference type="AlphaFoldDB" id="A0A8J4LUM5"/>
<dbReference type="InterPro" id="IPR051292">
    <property type="entry name" value="Xyl/GlcA_transferase"/>
</dbReference>